<organism evidence="1 2">
    <name type="scientific">Daphnia magna</name>
    <dbReference type="NCBI Taxonomy" id="35525"/>
    <lineage>
        <taxon>Eukaryota</taxon>
        <taxon>Metazoa</taxon>
        <taxon>Ecdysozoa</taxon>
        <taxon>Arthropoda</taxon>
        <taxon>Crustacea</taxon>
        <taxon>Branchiopoda</taxon>
        <taxon>Diplostraca</taxon>
        <taxon>Cladocera</taxon>
        <taxon>Anomopoda</taxon>
        <taxon>Daphniidae</taxon>
        <taxon>Daphnia</taxon>
    </lineage>
</organism>
<sequence>MLCCQSKMRLNNAEDCEPNSIRGGLNKHIAVALAVARENNGSQLTITSILLMSFNFPGRPACRTIYLRNVVFLVVSRYVNAKLDRKVFLPFDSIL</sequence>
<gene>
    <name evidence="1" type="ORF">APZ42_024529</name>
</gene>
<name>A0A164TY38_9CRUS</name>
<dbReference type="Proteomes" id="UP000076858">
    <property type="component" value="Unassembled WGS sequence"/>
</dbReference>
<accession>A0A164TY38</accession>
<comment type="caution">
    <text evidence="1">The sequence shown here is derived from an EMBL/GenBank/DDBJ whole genome shotgun (WGS) entry which is preliminary data.</text>
</comment>
<protein>
    <submittedName>
        <fullName evidence="1">Uncharacterized protein</fullName>
    </submittedName>
</protein>
<dbReference type="AlphaFoldDB" id="A0A164TY38"/>
<keyword evidence="2" id="KW-1185">Reference proteome</keyword>
<dbReference type="EMBL" id="LRGB01001663">
    <property type="protein sequence ID" value="KZS10873.1"/>
    <property type="molecule type" value="Genomic_DNA"/>
</dbReference>
<evidence type="ECO:0000313" key="1">
    <source>
        <dbReference type="EMBL" id="KZS10873.1"/>
    </source>
</evidence>
<evidence type="ECO:0000313" key="2">
    <source>
        <dbReference type="Proteomes" id="UP000076858"/>
    </source>
</evidence>
<proteinExistence type="predicted"/>
<reference evidence="1 2" key="1">
    <citation type="submission" date="2016-03" db="EMBL/GenBank/DDBJ databases">
        <title>EvidentialGene: Evidence-directed Construction of Genes on Genomes.</title>
        <authorList>
            <person name="Gilbert D.G."/>
            <person name="Choi J.-H."/>
            <person name="Mockaitis K."/>
            <person name="Colbourne J."/>
            <person name="Pfrender M."/>
        </authorList>
    </citation>
    <scope>NUCLEOTIDE SEQUENCE [LARGE SCALE GENOMIC DNA]</scope>
    <source>
        <strain evidence="1 2">Xinb3</strain>
        <tissue evidence="1">Complete organism</tissue>
    </source>
</reference>